<dbReference type="InterPro" id="IPR011009">
    <property type="entry name" value="Kinase-like_dom_sf"/>
</dbReference>
<evidence type="ECO:0000256" key="6">
    <source>
        <dbReference type="ARBA" id="ARBA00022777"/>
    </source>
</evidence>
<keyword evidence="4" id="KW-0812">Transmembrane</keyword>
<dbReference type="InterPro" id="IPR000719">
    <property type="entry name" value="Prot_kinase_dom"/>
</dbReference>
<evidence type="ECO:0000256" key="8">
    <source>
        <dbReference type="ARBA" id="ARBA00022989"/>
    </source>
</evidence>
<organism evidence="12">
    <name type="scientific">Setaria italica</name>
    <name type="common">Foxtail millet</name>
    <name type="synonym">Panicum italicum</name>
    <dbReference type="NCBI Taxonomy" id="4555"/>
    <lineage>
        <taxon>Eukaryota</taxon>
        <taxon>Viridiplantae</taxon>
        <taxon>Streptophyta</taxon>
        <taxon>Embryophyta</taxon>
        <taxon>Tracheophyta</taxon>
        <taxon>Spermatophyta</taxon>
        <taxon>Magnoliopsida</taxon>
        <taxon>Liliopsida</taxon>
        <taxon>Poales</taxon>
        <taxon>Poaceae</taxon>
        <taxon>PACMAD clade</taxon>
        <taxon>Panicoideae</taxon>
        <taxon>Panicodae</taxon>
        <taxon>Paniceae</taxon>
        <taxon>Cenchrinae</taxon>
        <taxon>Setaria</taxon>
    </lineage>
</organism>
<dbReference type="HOGENOM" id="CLU_1449999_0_0_1"/>
<keyword evidence="2" id="KW-0597">Phosphoprotein</keyword>
<dbReference type="PROSITE" id="PS50011">
    <property type="entry name" value="PROTEIN_KINASE_DOM"/>
    <property type="match status" value="1"/>
</dbReference>
<dbReference type="Gene3D" id="1.10.510.10">
    <property type="entry name" value="Transferase(Phosphotransferase) domain 1"/>
    <property type="match status" value="1"/>
</dbReference>
<dbReference type="GO" id="GO:0005886">
    <property type="term" value="C:plasma membrane"/>
    <property type="evidence" value="ECO:0000318"/>
    <property type="project" value="GO_Central"/>
</dbReference>
<evidence type="ECO:0000256" key="5">
    <source>
        <dbReference type="ARBA" id="ARBA00022741"/>
    </source>
</evidence>
<feature type="region of interest" description="Disordered" evidence="10">
    <location>
        <begin position="160"/>
        <end position="187"/>
    </location>
</feature>
<evidence type="ECO:0000313" key="12">
    <source>
        <dbReference type="EMBL" id="RCV38961.1"/>
    </source>
</evidence>
<evidence type="ECO:0000256" key="2">
    <source>
        <dbReference type="ARBA" id="ARBA00022553"/>
    </source>
</evidence>
<evidence type="ECO:0000256" key="7">
    <source>
        <dbReference type="ARBA" id="ARBA00022840"/>
    </source>
</evidence>
<feature type="domain" description="Protein kinase" evidence="11">
    <location>
        <begin position="1"/>
        <end position="187"/>
    </location>
</feature>
<keyword evidence="6" id="KW-0418">Kinase</keyword>
<dbReference type="OrthoDB" id="684810at2759"/>
<dbReference type="AlphaFoldDB" id="K3ZLZ3"/>
<keyword evidence="8" id="KW-1133">Transmembrane helix</keyword>
<evidence type="ECO:0000256" key="4">
    <source>
        <dbReference type="ARBA" id="ARBA00022692"/>
    </source>
</evidence>
<dbReference type="Gramene" id="KQK95286">
    <property type="protein sequence ID" value="KQK95286"/>
    <property type="gene ID" value="SETIT_027605mg"/>
</dbReference>
<evidence type="ECO:0000256" key="3">
    <source>
        <dbReference type="ARBA" id="ARBA00022679"/>
    </source>
</evidence>
<dbReference type="PANTHER" id="PTHR47984:SF1">
    <property type="entry name" value="OS01G0601200 PROTEIN"/>
    <property type="match status" value="1"/>
</dbReference>
<dbReference type="EMBL" id="AGNK02005130">
    <property type="status" value="NOT_ANNOTATED_CDS"/>
    <property type="molecule type" value="Genomic_DNA"/>
</dbReference>
<dbReference type="InterPro" id="IPR052232">
    <property type="entry name" value="RLK_Ser/Thr-Kinase"/>
</dbReference>
<dbReference type="GO" id="GO:0007166">
    <property type="term" value="P:cell surface receptor signaling pathway"/>
    <property type="evidence" value="ECO:0000318"/>
    <property type="project" value="GO_Central"/>
</dbReference>
<dbReference type="GO" id="GO:0005524">
    <property type="term" value="F:ATP binding"/>
    <property type="evidence" value="ECO:0007669"/>
    <property type="project" value="UniProtKB-KW"/>
</dbReference>
<gene>
    <name evidence="12" type="ORF">SETIT_8G184700v2</name>
</gene>
<evidence type="ECO:0000256" key="10">
    <source>
        <dbReference type="SAM" id="MobiDB-lite"/>
    </source>
</evidence>
<evidence type="ECO:0000256" key="9">
    <source>
        <dbReference type="ARBA" id="ARBA00023136"/>
    </source>
</evidence>
<dbReference type="GO" id="GO:0004672">
    <property type="term" value="F:protein kinase activity"/>
    <property type="evidence" value="ECO:0007669"/>
    <property type="project" value="InterPro"/>
</dbReference>
<reference evidence="12 14" key="1">
    <citation type="journal article" date="2012" name="Nat. Biotechnol.">
        <title>Reference genome sequence of the model plant Setaria.</title>
        <authorList>
            <person name="Bennetzen J.L."/>
            <person name="Schmutz J."/>
            <person name="Wang H."/>
            <person name="Percifield R."/>
            <person name="Hawkins J."/>
            <person name="Pontaroli A.C."/>
            <person name="Estep M."/>
            <person name="Feng L."/>
            <person name="Vaughn J.N."/>
            <person name="Grimwood J."/>
            <person name="Jenkins J."/>
            <person name="Barry K."/>
            <person name="Lindquist E."/>
            <person name="Hellsten U."/>
            <person name="Deshpande S."/>
            <person name="Wang X."/>
            <person name="Wu X."/>
            <person name="Mitros T."/>
            <person name="Triplett J."/>
            <person name="Yang X."/>
            <person name="Ye C.Y."/>
            <person name="Mauro-Herrera M."/>
            <person name="Wang L."/>
            <person name="Li P."/>
            <person name="Sharma M."/>
            <person name="Sharma R."/>
            <person name="Ronald P.C."/>
            <person name="Panaud O."/>
            <person name="Kellogg E.A."/>
            <person name="Brutnell T.P."/>
            <person name="Doust A.N."/>
            <person name="Tuskan G.A."/>
            <person name="Rokhsar D."/>
            <person name="Devos K.M."/>
        </authorList>
    </citation>
    <scope>NUCLEOTIDE SEQUENCE [LARGE SCALE GENOMIC DNA]</scope>
    <source>
        <strain evidence="14">cv. Yugu1</strain>
        <strain evidence="12">Yugu1</strain>
    </source>
</reference>
<dbReference type="EnsemblPlants" id="KQK95286">
    <property type="protein sequence ID" value="KQK95286"/>
    <property type="gene ID" value="SETIT_027605mg"/>
</dbReference>
<sequence length="187" mass="21071">MEWNLGCLINRWHVYPRHGLSLGKEKRERLLEIDLECAELLITRESRRSKMTSVWSSFLDPDGPPLPSTWAAGLTERPAWLLYFGTSSLLARGKAEMTERVIGDMSYIDPIYMEQGIVAQKSDVYSFGIVLIELVTRRAAATYDEKRSYIENFRGGAPSISLHTKPEGRRLAGETLRPQGTGAPSLQ</sequence>
<name>K3ZLZ3_SETIT</name>
<keyword evidence="9" id="KW-0472">Membrane</keyword>
<keyword evidence="5" id="KW-0547">Nucleotide-binding</keyword>
<dbReference type="SUPFAM" id="SSF56112">
    <property type="entry name" value="Protein kinase-like (PK-like)"/>
    <property type="match status" value="1"/>
</dbReference>
<dbReference type="Proteomes" id="UP000004995">
    <property type="component" value="Unassembled WGS sequence"/>
</dbReference>
<reference evidence="12" key="2">
    <citation type="submission" date="2015-07" db="EMBL/GenBank/DDBJ databases">
        <authorList>
            <person name="Noorani M."/>
        </authorList>
    </citation>
    <scope>NUCLEOTIDE SEQUENCE</scope>
    <source>
        <strain evidence="12">Yugu1</strain>
    </source>
</reference>
<evidence type="ECO:0000259" key="11">
    <source>
        <dbReference type="PROSITE" id="PS50011"/>
    </source>
</evidence>
<keyword evidence="7" id="KW-0067">ATP-binding</keyword>
<proteinExistence type="predicted"/>
<accession>K3ZLZ3</accession>
<evidence type="ECO:0000313" key="13">
    <source>
        <dbReference type="EnsemblPlants" id="KQK95286"/>
    </source>
</evidence>
<dbReference type="PANTHER" id="PTHR47984">
    <property type="entry name" value="OS01G0323000 PROTEIN"/>
    <property type="match status" value="1"/>
</dbReference>
<comment type="subcellular location">
    <subcellularLocation>
        <location evidence="1">Membrane</location>
        <topology evidence="1">Single-pass membrane protein</topology>
    </subcellularLocation>
</comment>
<dbReference type="EMBL" id="CM003535">
    <property type="protein sequence ID" value="RCV38961.1"/>
    <property type="molecule type" value="Genomic_DNA"/>
</dbReference>
<dbReference type="STRING" id="4555.K3ZLZ3"/>
<reference evidence="13" key="3">
    <citation type="submission" date="2018-08" db="UniProtKB">
        <authorList>
            <consortium name="EnsemblPlants"/>
        </authorList>
    </citation>
    <scope>IDENTIFICATION</scope>
    <source>
        <strain evidence="13">Yugu1</strain>
    </source>
</reference>
<protein>
    <recommendedName>
        <fullName evidence="11">Protein kinase domain-containing protein</fullName>
    </recommendedName>
</protein>
<dbReference type="eggNOG" id="KOG1187">
    <property type="taxonomic scope" value="Eukaryota"/>
</dbReference>
<keyword evidence="3" id="KW-0808">Transferase</keyword>
<evidence type="ECO:0000256" key="1">
    <source>
        <dbReference type="ARBA" id="ARBA00004167"/>
    </source>
</evidence>
<evidence type="ECO:0000313" key="14">
    <source>
        <dbReference type="Proteomes" id="UP000004995"/>
    </source>
</evidence>
<keyword evidence="14" id="KW-1185">Reference proteome</keyword>